<evidence type="ECO:0000313" key="12">
    <source>
        <dbReference type="Proteomes" id="UP000280405"/>
    </source>
</evidence>
<dbReference type="RefSeq" id="WP_120382885.1">
    <property type="nucleotide sequence ID" value="NZ_RAXT01000003.1"/>
</dbReference>
<keyword evidence="5" id="KW-0378">Hydrolase</keyword>
<evidence type="ECO:0000259" key="9">
    <source>
        <dbReference type="Pfam" id="PF01431"/>
    </source>
</evidence>
<dbReference type="GO" id="GO:0004222">
    <property type="term" value="F:metalloendopeptidase activity"/>
    <property type="evidence" value="ECO:0007669"/>
    <property type="project" value="InterPro"/>
</dbReference>
<evidence type="ECO:0000256" key="1">
    <source>
        <dbReference type="ARBA" id="ARBA00001947"/>
    </source>
</evidence>
<evidence type="ECO:0000256" key="8">
    <source>
        <dbReference type="SAM" id="SignalP"/>
    </source>
</evidence>
<dbReference type="Pfam" id="PF05649">
    <property type="entry name" value="Peptidase_M13_N"/>
    <property type="match status" value="1"/>
</dbReference>
<evidence type="ECO:0000259" key="10">
    <source>
        <dbReference type="Pfam" id="PF05649"/>
    </source>
</evidence>
<keyword evidence="3" id="KW-0645">Protease</keyword>
<dbReference type="Pfam" id="PF01431">
    <property type="entry name" value="Peptidase_M13"/>
    <property type="match status" value="1"/>
</dbReference>
<feature type="domain" description="Peptidase M13 N-terminal" evidence="10">
    <location>
        <begin position="57"/>
        <end position="434"/>
    </location>
</feature>
<accession>A0A3A8F0Z0</accession>
<evidence type="ECO:0000256" key="2">
    <source>
        <dbReference type="ARBA" id="ARBA00007357"/>
    </source>
</evidence>
<dbReference type="AlphaFoldDB" id="A0A3A8F0Z0"/>
<organism evidence="11 12">
    <name type="scientific">Acinetobacter rongchengensis</name>
    <dbReference type="NCBI Taxonomy" id="2419601"/>
    <lineage>
        <taxon>Bacteria</taxon>
        <taxon>Pseudomonadati</taxon>
        <taxon>Pseudomonadota</taxon>
        <taxon>Gammaproteobacteria</taxon>
        <taxon>Moraxellales</taxon>
        <taxon>Moraxellaceae</taxon>
        <taxon>Acinetobacter</taxon>
    </lineage>
</organism>
<comment type="caution">
    <text evidence="11">The sequence shown here is derived from an EMBL/GenBank/DDBJ whole genome shotgun (WGS) entry which is preliminary data.</text>
</comment>
<dbReference type="Gene3D" id="1.10.1380.10">
    <property type="entry name" value="Neutral endopeptidase , domain2"/>
    <property type="match status" value="1"/>
</dbReference>
<dbReference type="GO" id="GO:0046872">
    <property type="term" value="F:metal ion binding"/>
    <property type="evidence" value="ECO:0007669"/>
    <property type="project" value="UniProtKB-KW"/>
</dbReference>
<comment type="similarity">
    <text evidence="2">Belongs to the peptidase M13 family.</text>
</comment>
<dbReference type="GO" id="GO:0016485">
    <property type="term" value="P:protein processing"/>
    <property type="evidence" value="ECO:0007669"/>
    <property type="project" value="TreeGrafter"/>
</dbReference>
<dbReference type="EMBL" id="RAXT01000003">
    <property type="protein sequence ID" value="RKG40088.1"/>
    <property type="molecule type" value="Genomic_DNA"/>
</dbReference>
<comment type="cofactor">
    <cofactor evidence="1">
        <name>Zn(2+)</name>
        <dbReference type="ChEBI" id="CHEBI:29105"/>
    </cofactor>
</comment>
<dbReference type="PROSITE" id="PS51885">
    <property type="entry name" value="NEPRILYSIN"/>
    <property type="match status" value="1"/>
</dbReference>
<reference evidence="11 12" key="1">
    <citation type="submission" date="2018-09" db="EMBL/GenBank/DDBJ databases">
        <title>The draft genome of Acinetobacter spp. strains.</title>
        <authorList>
            <person name="Qin J."/>
            <person name="Feng Y."/>
            <person name="Zong Z."/>
        </authorList>
    </citation>
    <scope>NUCLEOTIDE SEQUENCE [LARGE SCALE GENOMIC DNA]</scope>
    <source>
        <strain evidence="11 12">WCHAc060115</strain>
    </source>
</reference>
<evidence type="ECO:0000256" key="6">
    <source>
        <dbReference type="ARBA" id="ARBA00022833"/>
    </source>
</evidence>
<dbReference type="PANTHER" id="PTHR11733">
    <property type="entry name" value="ZINC METALLOPROTEASE FAMILY M13 NEPRILYSIN-RELATED"/>
    <property type="match status" value="1"/>
</dbReference>
<evidence type="ECO:0000256" key="4">
    <source>
        <dbReference type="ARBA" id="ARBA00022723"/>
    </source>
</evidence>
<feature type="signal peptide" evidence="8">
    <location>
        <begin position="1"/>
        <end position="23"/>
    </location>
</feature>
<proteinExistence type="inferred from homology"/>
<dbReference type="SUPFAM" id="SSF55486">
    <property type="entry name" value="Metalloproteases ('zincins'), catalytic domain"/>
    <property type="match status" value="1"/>
</dbReference>
<dbReference type="InterPro" id="IPR000718">
    <property type="entry name" value="Peptidase_M13"/>
</dbReference>
<keyword evidence="7" id="KW-0482">Metalloprotease</keyword>
<gene>
    <name evidence="11" type="ORF">D7V20_03170</name>
</gene>
<evidence type="ECO:0000256" key="5">
    <source>
        <dbReference type="ARBA" id="ARBA00022801"/>
    </source>
</evidence>
<dbReference type="OrthoDB" id="9775677at2"/>
<name>A0A3A8F0Z0_9GAMM</name>
<feature type="chain" id="PRO_5017211817" evidence="8">
    <location>
        <begin position="24"/>
        <end position="690"/>
    </location>
</feature>
<keyword evidence="4" id="KW-0479">Metal-binding</keyword>
<dbReference type="InterPro" id="IPR024079">
    <property type="entry name" value="MetalloPept_cat_dom_sf"/>
</dbReference>
<dbReference type="PANTHER" id="PTHR11733:SF167">
    <property type="entry name" value="FI17812P1-RELATED"/>
    <property type="match status" value="1"/>
</dbReference>
<keyword evidence="12" id="KW-1185">Reference proteome</keyword>
<dbReference type="CDD" id="cd08662">
    <property type="entry name" value="M13"/>
    <property type="match status" value="1"/>
</dbReference>
<evidence type="ECO:0000256" key="7">
    <source>
        <dbReference type="ARBA" id="ARBA00023049"/>
    </source>
</evidence>
<dbReference type="Gene3D" id="3.40.390.10">
    <property type="entry name" value="Collagenase (Catalytic Domain)"/>
    <property type="match status" value="1"/>
</dbReference>
<dbReference type="InterPro" id="IPR008753">
    <property type="entry name" value="Peptidase_M13_N"/>
</dbReference>
<dbReference type="GO" id="GO:0005886">
    <property type="term" value="C:plasma membrane"/>
    <property type="evidence" value="ECO:0007669"/>
    <property type="project" value="TreeGrafter"/>
</dbReference>
<dbReference type="PRINTS" id="PR00786">
    <property type="entry name" value="NEPRILYSIN"/>
</dbReference>
<dbReference type="InterPro" id="IPR042089">
    <property type="entry name" value="Peptidase_M13_dom_2"/>
</dbReference>
<evidence type="ECO:0000256" key="3">
    <source>
        <dbReference type="ARBA" id="ARBA00022670"/>
    </source>
</evidence>
<dbReference type="Proteomes" id="UP000280405">
    <property type="component" value="Unassembled WGS sequence"/>
</dbReference>
<keyword evidence="8" id="KW-0732">Signal</keyword>
<evidence type="ECO:0000313" key="11">
    <source>
        <dbReference type="EMBL" id="RKG40088.1"/>
    </source>
</evidence>
<dbReference type="InterPro" id="IPR018497">
    <property type="entry name" value="Peptidase_M13_C"/>
</dbReference>
<feature type="domain" description="Peptidase M13 C-terminal" evidence="9">
    <location>
        <begin position="486"/>
        <end position="687"/>
    </location>
</feature>
<protein>
    <submittedName>
        <fullName evidence="11">M13 family peptidase</fullName>
    </submittedName>
</protein>
<keyword evidence="6" id="KW-0862">Zinc</keyword>
<sequence length="690" mass="78386">MKFGFVKSVLATAIISASASLWAGTTVQPVQTTSSAQQAQKKSGIETQYFDSSVSEKDDFYDHVNGLWLKNTVIPADKSRWGTFDILHEDSVNQLHDIVDELSKQQLAEGSAEQKVATLYANFMDEKSIEALGIKPIQAEINNVDSIKNKQQLAQLAAHFSRIGVSSPFDVDIWQDMKDATQMRAVLAQSGLGLPDRDYYLKDDAKFKKIRSQYLTYIEKTLAMAGDKQAAQHAKDILKLETQIAKAQWSNVQNRDVQKLYNIYKVEDLAQLSPQVDWQAYLKGQGLADKIQTIQVVQPSYFKDLSPIVENNRLETWKAYYKFHLVSDFSPLLSKAFVDNSFNFYSDQLREIKQQKPRWKRGVQLVEGTLGESLGQIYVKKHFSAEKKQRMEQLVQNLMKAYQQSIDGLDWMSPATKVEAQKKLASFAVKIGYPNKWRDYSALEIKNNDLVGNVIRSREFEHQYALNKLGKPVDRDEWGMTPQTINAYYNASLNEIVFPAAILQPPFFDMDADDATNYGAIGAIIGHEISHGFDDQGSEFDELGNMKNWWTDEDRKKFKEKTEVLVKQYAAYEPVKGYHVDGELTLGENIADNSGLAIAYKAYQLSLNGQPAPILDGFTGEQRFYLGWAQAWRSKITDAQQIVYLKSDSHSPDKVRGNATLLNQTPFYDAFKIKQGDKMYLPSNKRVTIW</sequence>